<dbReference type="PANTHER" id="PTHR33166">
    <property type="entry name" value="GAG_P30 DOMAIN-CONTAINING PROTEIN"/>
    <property type="match status" value="1"/>
</dbReference>
<evidence type="ECO:0000259" key="1">
    <source>
        <dbReference type="Pfam" id="PF02093"/>
    </source>
</evidence>
<dbReference type="Proteomes" id="UP000796761">
    <property type="component" value="Unassembled WGS sequence"/>
</dbReference>
<proteinExistence type="predicted"/>
<accession>A0A8K1D5K6</accession>
<comment type="caution">
    <text evidence="2">The sequence shown here is derived from an EMBL/GenBank/DDBJ whole genome shotgun (WGS) entry which is preliminary data.</text>
</comment>
<dbReference type="OrthoDB" id="9049599at2759"/>
<feature type="domain" description="Core shell protein Gag P30" evidence="1">
    <location>
        <begin position="23"/>
        <end position="136"/>
    </location>
</feature>
<dbReference type="SUPFAM" id="SSF47943">
    <property type="entry name" value="Retrovirus capsid protein, N-terminal core domain"/>
    <property type="match status" value="1"/>
</dbReference>
<dbReference type="AlphaFoldDB" id="A0A8K1D5K6"/>
<dbReference type="Gene3D" id="1.10.375.10">
    <property type="entry name" value="Human Immunodeficiency Virus Type 1 Capsid Protein"/>
    <property type="match status" value="1"/>
</dbReference>
<dbReference type="Pfam" id="PF02093">
    <property type="entry name" value="Gag_p30"/>
    <property type="match status" value="1"/>
</dbReference>
<dbReference type="InterPro" id="IPR050462">
    <property type="entry name" value="Retroviral_Gag-Pol_poly"/>
</dbReference>
<protein>
    <recommendedName>
        <fullName evidence="1">Core shell protein Gag P30 domain-containing protein</fullName>
    </recommendedName>
</protein>
<sequence>MIQVAGMWIWKRKHMQGPPGDLKMPTVHPSWDPNDPRGRQNMEECRTLIIRGFKEAILRSQNARKAFDEQQKREETPTEWLERLRKNMRQYYSGINPETTAGQILLKTYFVTHAWLDIQRKLEKLDSWQERGLEDYRSLAHCKSRSIPAGGAWRDRGVGMMELPKK</sequence>
<dbReference type="InterPro" id="IPR003036">
    <property type="entry name" value="Gag_P30"/>
</dbReference>
<organism evidence="2 3">
    <name type="scientific">Zosterops borbonicus</name>
    <dbReference type="NCBI Taxonomy" id="364589"/>
    <lineage>
        <taxon>Eukaryota</taxon>
        <taxon>Metazoa</taxon>
        <taxon>Chordata</taxon>
        <taxon>Craniata</taxon>
        <taxon>Vertebrata</taxon>
        <taxon>Euteleostomi</taxon>
        <taxon>Archelosauria</taxon>
        <taxon>Archosauria</taxon>
        <taxon>Dinosauria</taxon>
        <taxon>Saurischia</taxon>
        <taxon>Theropoda</taxon>
        <taxon>Coelurosauria</taxon>
        <taxon>Aves</taxon>
        <taxon>Neognathae</taxon>
        <taxon>Neoaves</taxon>
        <taxon>Telluraves</taxon>
        <taxon>Australaves</taxon>
        <taxon>Passeriformes</taxon>
        <taxon>Sylvioidea</taxon>
        <taxon>Zosteropidae</taxon>
        <taxon>Zosterops</taxon>
    </lineage>
</organism>
<dbReference type="InterPro" id="IPR008919">
    <property type="entry name" value="Retrov_capsid_N"/>
</dbReference>
<gene>
    <name evidence="2" type="ORF">HGM15179_020852</name>
</gene>
<reference evidence="2" key="1">
    <citation type="submission" date="2019-04" db="EMBL/GenBank/DDBJ databases">
        <title>Genome assembly of Zosterops borbonicus 15179.</title>
        <authorList>
            <person name="Leroy T."/>
            <person name="Anselmetti Y."/>
            <person name="Tilak M.-K."/>
            <person name="Nabholz B."/>
        </authorList>
    </citation>
    <scope>NUCLEOTIDE SEQUENCE</scope>
    <source>
        <strain evidence="2">HGM_15179</strain>
        <tissue evidence="2">Muscle</tissue>
    </source>
</reference>
<keyword evidence="3" id="KW-1185">Reference proteome</keyword>
<name>A0A8K1D5K6_9PASS</name>
<evidence type="ECO:0000313" key="3">
    <source>
        <dbReference type="Proteomes" id="UP000796761"/>
    </source>
</evidence>
<dbReference type="GO" id="GO:0019068">
    <property type="term" value="P:virion assembly"/>
    <property type="evidence" value="ECO:0007669"/>
    <property type="project" value="InterPro"/>
</dbReference>
<evidence type="ECO:0000313" key="2">
    <source>
        <dbReference type="EMBL" id="TRZ06254.1"/>
    </source>
</evidence>
<dbReference type="EMBL" id="SWJQ01002709">
    <property type="protein sequence ID" value="TRZ06254.1"/>
    <property type="molecule type" value="Genomic_DNA"/>
</dbReference>